<keyword evidence="1" id="KW-0732">Signal</keyword>
<feature type="chain" id="PRO_5007655286" evidence="1">
    <location>
        <begin position="20"/>
        <end position="214"/>
    </location>
</feature>
<dbReference type="InterPro" id="IPR036755">
    <property type="entry name" value="SRS_dom_sf"/>
</dbReference>
<dbReference type="Proteomes" id="UP000007494">
    <property type="component" value="Chromosome X"/>
</dbReference>
<dbReference type="InterPro" id="IPR007226">
    <property type="entry name" value="SRS_dom"/>
</dbReference>
<evidence type="ECO:0000313" key="4">
    <source>
        <dbReference type="EMBL" id="CEL69284.1"/>
    </source>
</evidence>
<evidence type="ECO:0000313" key="5">
    <source>
        <dbReference type="Proteomes" id="UP000007494"/>
    </source>
</evidence>
<reference evidence="3" key="2">
    <citation type="submission" date="2011-03" db="EMBL/GenBank/DDBJ databases">
        <title>Comparative genomics and transcriptomics of Neospora caninum and Toxoplasma gondii.</title>
        <authorList>
            <person name="Reid A.J."/>
            <person name="Sohal A."/>
            <person name="Harris D."/>
            <person name="Quail M."/>
            <person name="Sanders M."/>
            <person name="Berriman M."/>
            <person name="Wastling J.M."/>
            <person name="Pain A."/>
        </authorList>
    </citation>
    <scope>NUCLEOTIDE SEQUENCE</scope>
    <source>
        <strain evidence="3">Liverpool</strain>
    </source>
</reference>
<reference evidence="5" key="3">
    <citation type="journal article" date="2012" name="PLoS Pathog.">
        <title>Comparative genomics of the apicomplexan parasites Toxoplasma gondii and Neospora caninum: Coccidia differing in host range and transmission strategy.</title>
        <authorList>
            <person name="Reid A.J."/>
            <person name="Vermont S.J."/>
            <person name="Cotton J.A."/>
            <person name="Harris D."/>
            <person name="Hill-Cawthorne G.A."/>
            <person name="Konen-Waisman S."/>
            <person name="Latham S.M."/>
            <person name="Mourier T."/>
            <person name="Norton R."/>
            <person name="Quail M.A."/>
            <person name="Sanders M."/>
            <person name="Shanmugam D."/>
            <person name="Sohal A."/>
            <person name="Wasmuth J.D."/>
            <person name="Brunk B."/>
            <person name="Grigg M.E."/>
            <person name="Howard J.C."/>
            <person name="Parkinson J."/>
            <person name="Roos D.S."/>
            <person name="Trees A.J."/>
            <person name="Berriman M."/>
            <person name="Pain A."/>
            <person name="Wastling J.M."/>
        </authorList>
    </citation>
    <scope>NUCLEOTIDE SEQUENCE [LARGE SCALE GENOMIC DNA]</scope>
    <source>
        <strain evidence="5">Liverpool</strain>
    </source>
</reference>
<reference evidence="4" key="4">
    <citation type="journal article" date="2015" name="PLoS ONE">
        <title>Comprehensive Evaluation of Toxoplasma gondii VEG and Neospora caninum LIV Genomes with Tachyzoite Stage Transcriptome and Proteome Defines Novel Transcript Features.</title>
        <authorList>
            <person name="Ramaprasad A."/>
            <person name="Mourier T."/>
            <person name="Naeem R."/>
            <person name="Malas T.B."/>
            <person name="Moussa E."/>
            <person name="Panigrahi A."/>
            <person name="Vermont S.J."/>
            <person name="Otto T.D."/>
            <person name="Wastling J."/>
            <person name="Pain A."/>
        </authorList>
    </citation>
    <scope>NUCLEOTIDE SEQUENCE</scope>
    <source>
        <strain evidence="4">Liverpool</strain>
    </source>
</reference>
<evidence type="ECO:0000313" key="3">
    <source>
        <dbReference type="EMBL" id="CBZ54570.1"/>
    </source>
</evidence>
<dbReference type="eggNOG" id="ENOG502TMTQ">
    <property type="taxonomic scope" value="Eukaryota"/>
</dbReference>
<dbReference type="VEuPathDB" id="ToxoDB:NCLIV_049980"/>
<evidence type="ECO:0000256" key="1">
    <source>
        <dbReference type="SAM" id="SignalP"/>
    </source>
</evidence>
<dbReference type="RefSeq" id="XP_003884600.1">
    <property type="nucleotide sequence ID" value="XM_003884551.1"/>
</dbReference>
<dbReference type="GO" id="GO:0016020">
    <property type="term" value="C:membrane"/>
    <property type="evidence" value="ECO:0007669"/>
    <property type="project" value="InterPro"/>
</dbReference>
<proteinExistence type="predicted"/>
<feature type="domain" description="SRS" evidence="2">
    <location>
        <begin position="52"/>
        <end position="158"/>
    </location>
</feature>
<dbReference type="SUPFAM" id="SSF74877">
    <property type="entry name" value="Major surface antigen p30, SAG1"/>
    <property type="match status" value="1"/>
</dbReference>
<sequence length="214" mass="22073">MAVALRRWSLAALIATAAAMAVLHAAASLAEGSESTLITCDNGQKNGSAGPENPLYFKCGESMTLNPTSTTQVYLDAKCTDQAELNTVVPGATLNGPSQRPAGLQGTNDVYTLTINTAPEATKTLCYKCEGKSTPVVQHRSEDLTQSNKKECKIVITVAAAPTVSTTAPHATSDTDISTSTTEAPVASSGTVISNPTTVTAVFATALAHGLFLQ</sequence>
<organism evidence="3 5">
    <name type="scientific">Neospora caninum (strain Liverpool)</name>
    <dbReference type="NCBI Taxonomy" id="572307"/>
    <lineage>
        <taxon>Eukaryota</taxon>
        <taxon>Sar</taxon>
        <taxon>Alveolata</taxon>
        <taxon>Apicomplexa</taxon>
        <taxon>Conoidasida</taxon>
        <taxon>Coccidia</taxon>
        <taxon>Eucoccidiorida</taxon>
        <taxon>Eimeriorina</taxon>
        <taxon>Sarcocystidae</taxon>
        <taxon>Neospora</taxon>
    </lineage>
</organism>
<dbReference type="EMBL" id="LN714485">
    <property type="protein sequence ID" value="CEL69284.1"/>
    <property type="molecule type" value="Genomic_DNA"/>
</dbReference>
<reference evidence="3" key="1">
    <citation type="submission" date="2011-02" db="EMBL/GenBank/DDBJ databases">
        <authorList>
            <person name="Aslett M."/>
        </authorList>
    </citation>
    <scope>NUCLEOTIDE SEQUENCE</scope>
    <source>
        <strain evidence="3">Liverpool</strain>
    </source>
</reference>
<evidence type="ECO:0000259" key="2">
    <source>
        <dbReference type="Pfam" id="PF04092"/>
    </source>
</evidence>
<dbReference type="Gene3D" id="2.60.40.1320">
    <property type="entry name" value="SRS domain"/>
    <property type="match status" value="1"/>
</dbReference>
<dbReference type="EMBL" id="FR823391">
    <property type="protein sequence ID" value="CBZ54570.1"/>
    <property type="molecule type" value="Genomic_DNA"/>
</dbReference>
<dbReference type="InParanoid" id="F0VKG9"/>
<keyword evidence="5" id="KW-1185">Reference proteome</keyword>
<gene>
    <name evidence="4" type="ORF">BN1204_049980</name>
    <name evidence="3" type="ORF">NCLIV_049980</name>
</gene>
<accession>F0VKG9</accession>
<dbReference type="Pfam" id="PF04092">
    <property type="entry name" value="SAG"/>
    <property type="match status" value="1"/>
</dbReference>
<name>F0VKG9_NEOCL</name>
<feature type="signal peptide" evidence="1">
    <location>
        <begin position="1"/>
        <end position="19"/>
    </location>
</feature>
<dbReference type="GeneID" id="13442501"/>
<protein>
    <submittedName>
        <fullName evidence="3">SRS domain-containing protein</fullName>
    </submittedName>
</protein>
<dbReference type="AlphaFoldDB" id="F0VKG9"/>